<dbReference type="InterPro" id="IPR046346">
    <property type="entry name" value="Aminoacid_DH-like_N_sf"/>
</dbReference>
<dbReference type="GO" id="GO:0009073">
    <property type="term" value="P:aromatic amino acid family biosynthetic process"/>
    <property type="evidence" value="ECO:0007669"/>
    <property type="project" value="UniProtKB-KW"/>
</dbReference>
<evidence type="ECO:0000256" key="6">
    <source>
        <dbReference type="ARBA" id="ARBA00023141"/>
    </source>
</evidence>
<gene>
    <name evidence="8" type="primary">aroE</name>
    <name evidence="11" type="ORF">SAMN02745165_03328</name>
</gene>
<keyword evidence="3 8" id="KW-0028">Amino-acid biosynthesis</keyword>
<evidence type="ECO:0000259" key="10">
    <source>
        <dbReference type="Pfam" id="PF18317"/>
    </source>
</evidence>
<dbReference type="Pfam" id="PF18317">
    <property type="entry name" value="SDH_C"/>
    <property type="match status" value="1"/>
</dbReference>
<feature type="domain" description="Shikimate dehydrogenase substrate binding N-terminal" evidence="9">
    <location>
        <begin position="16"/>
        <end position="97"/>
    </location>
</feature>
<evidence type="ECO:0000256" key="5">
    <source>
        <dbReference type="ARBA" id="ARBA00023002"/>
    </source>
</evidence>
<dbReference type="PANTHER" id="PTHR21089:SF1">
    <property type="entry name" value="BIFUNCTIONAL 3-DEHYDROQUINATE DEHYDRATASE_SHIKIMATE DEHYDROGENASE, CHLOROPLASTIC"/>
    <property type="match status" value="1"/>
</dbReference>
<feature type="binding site" evidence="8">
    <location>
        <position position="261"/>
    </location>
    <ligand>
        <name>shikimate</name>
        <dbReference type="ChEBI" id="CHEBI:36208"/>
    </ligand>
</feature>
<evidence type="ECO:0000256" key="7">
    <source>
        <dbReference type="ARBA" id="ARBA00049442"/>
    </source>
</evidence>
<feature type="binding site" evidence="8">
    <location>
        <position position="233"/>
    </location>
    <ligand>
        <name>shikimate</name>
        <dbReference type="ChEBI" id="CHEBI:36208"/>
    </ligand>
</feature>
<dbReference type="EMBL" id="FQZT01000019">
    <property type="protein sequence ID" value="SHJ84413.1"/>
    <property type="molecule type" value="Genomic_DNA"/>
</dbReference>
<evidence type="ECO:0000259" key="9">
    <source>
        <dbReference type="Pfam" id="PF08501"/>
    </source>
</evidence>
<evidence type="ECO:0000256" key="1">
    <source>
        <dbReference type="ARBA" id="ARBA00004871"/>
    </source>
</evidence>
<proteinExistence type="inferred from homology"/>
<sequence length="289" mass="30673">MKDKSSISPKTQFCALIGNPVGHSMSPAIHNAAFAATGQDFVYVACQVEDVAGALTGMRALGNFRGMSVTIPHKIEVMQHVDEISETDRAIGSINTVICDNGKLRGLGTDGPGALKALTDAGVDLTDKTVLMLGCGGASRAIAFTLANRSELAELVMLDIDKEFLQGLTSDLQQKTDKQISSAVMTESSIGAAMAKSDIIIQCTPVGMHPKENGTLVPAELFRAGQVVFDVVYNPLETRLLQEAKAAGCITISGVEMFINQAILQFEQFTGIDAPTEVMRNVVLKELGV</sequence>
<keyword evidence="5 8" id="KW-0560">Oxidoreductase</keyword>
<evidence type="ECO:0000256" key="4">
    <source>
        <dbReference type="ARBA" id="ARBA00022857"/>
    </source>
</evidence>
<dbReference type="InterPro" id="IPR036291">
    <property type="entry name" value="NAD(P)-bd_dom_sf"/>
</dbReference>
<dbReference type="NCBIfam" id="TIGR00507">
    <property type="entry name" value="aroE"/>
    <property type="match status" value="1"/>
</dbReference>
<feature type="domain" description="SDH C-terminal" evidence="10">
    <location>
        <begin position="254"/>
        <end position="284"/>
    </location>
</feature>
<comment type="catalytic activity">
    <reaction evidence="7 8">
        <text>shikimate + NADP(+) = 3-dehydroshikimate + NADPH + H(+)</text>
        <dbReference type="Rhea" id="RHEA:17737"/>
        <dbReference type="ChEBI" id="CHEBI:15378"/>
        <dbReference type="ChEBI" id="CHEBI:16630"/>
        <dbReference type="ChEBI" id="CHEBI:36208"/>
        <dbReference type="ChEBI" id="CHEBI:57783"/>
        <dbReference type="ChEBI" id="CHEBI:58349"/>
        <dbReference type="EC" id="1.1.1.25"/>
    </reaction>
</comment>
<feature type="binding site" evidence="8">
    <location>
        <position position="110"/>
    </location>
    <ligand>
        <name>shikimate</name>
        <dbReference type="ChEBI" id="CHEBI:36208"/>
    </ligand>
</feature>
<dbReference type="InterPro" id="IPR013708">
    <property type="entry name" value="Shikimate_DH-bd_N"/>
</dbReference>
<evidence type="ECO:0000313" key="11">
    <source>
        <dbReference type="EMBL" id="SHJ84413.1"/>
    </source>
</evidence>
<comment type="similarity">
    <text evidence="8">Belongs to the shikimate dehydrogenase family.</text>
</comment>
<dbReference type="GO" id="GO:0019632">
    <property type="term" value="P:shikimate metabolic process"/>
    <property type="evidence" value="ECO:0007669"/>
    <property type="project" value="InterPro"/>
</dbReference>
<dbReference type="Proteomes" id="UP000184171">
    <property type="component" value="Unassembled WGS sequence"/>
</dbReference>
<evidence type="ECO:0000256" key="2">
    <source>
        <dbReference type="ARBA" id="ARBA00012962"/>
    </source>
</evidence>
<feature type="binding site" evidence="8">
    <location>
        <begin position="24"/>
        <end position="26"/>
    </location>
    <ligand>
        <name>shikimate</name>
        <dbReference type="ChEBI" id="CHEBI:36208"/>
    </ligand>
</feature>
<dbReference type="Gene3D" id="3.40.50.720">
    <property type="entry name" value="NAD(P)-binding Rossmann-like Domain"/>
    <property type="match status" value="1"/>
</dbReference>
<name>A0A1M6MM96_MALRU</name>
<dbReference type="UniPathway" id="UPA00053">
    <property type="reaction ID" value="UER00087"/>
</dbReference>
<comment type="pathway">
    <text evidence="1 8">Metabolic intermediate biosynthesis; chorismate biosynthesis; chorismate from D-erythrose 4-phosphate and phosphoenolpyruvate: step 4/7.</text>
</comment>
<feature type="binding site" evidence="8">
    <location>
        <position position="231"/>
    </location>
    <ligand>
        <name>NADP(+)</name>
        <dbReference type="ChEBI" id="CHEBI:58349"/>
    </ligand>
</feature>
<dbReference type="InterPro" id="IPR041121">
    <property type="entry name" value="SDH_C"/>
</dbReference>
<dbReference type="InterPro" id="IPR011342">
    <property type="entry name" value="Shikimate_DH"/>
</dbReference>
<comment type="caution">
    <text evidence="8">Lacks conserved residue(s) required for the propagation of feature annotation.</text>
</comment>
<dbReference type="STRING" id="1122189.SAMN02745165_03328"/>
<keyword evidence="6 8" id="KW-0057">Aromatic amino acid biosynthesis</keyword>
<dbReference type="RefSeq" id="WP_072909859.1">
    <property type="nucleotide sequence ID" value="NZ_FQZT01000019.1"/>
</dbReference>
<dbReference type="SUPFAM" id="SSF51735">
    <property type="entry name" value="NAD(P)-binding Rossmann-fold domains"/>
    <property type="match status" value="1"/>
</dbReference>
<evidence type="ECO:0000256" key="8">
    <source>
        <dbReference type="HAMAP-Rule" id="MF_00222"/>
    </source>
</evidence>
<evidence type="ECO:0000313" key="12">
    <source>
        <dbReference type="Proteomes" id="UP000184171"/>
    </source>
</evidence>
<feature type="binding site" evidence="8">
    <location>
        <position position="95"/>
    </location>
    <ligand>
        <name>shikimate</name>
        <dbReference type="ChEBI" id="CHEBI:36208"/>
    </ligand>
</feature>
<dbReference type="PANTHER" id="PTHR21089">
    <property type="entry name" value="SHIKIMATE DEHYDROGENASE"/>
    <property type="match status" value="1"/>
</dbReference>
<feature type="binding site" evidence="8">
    <location>
        <position position="86"/>
    </location>
    <ligand>
        <name>NADP(+)</name>
        <dbReference type="ChEBI" id="CHEBI:58349"/>
    </ligand>
</feature>
<dbReference type="SUPFAM" id="SSF53223">
    <property type="entry name" value="Aminoacid dehydrogenase-like, N-terminal domain"/>
    <property type="match status" value="1"/>
</dbReference>
<protein>
    <recommendedName>
        <fullName evidence="2 8">Shikimate dehydrogenase (NADP(+))</fullName>
        <shortName evidence="8">SDH</shortName>
        <ecNumber evidence="2 8">1.1.1.25</ecNumber>
    </recommendedName>
</protein>
<dbReference type="GO" id="GO:0008652">
    <property type="term" value="P:amino acid biosynthetic process"/>
    <property type="evidence" value="ECO:0007669"/>
    <property type="project" value="UniProtKB-KW"/>
</dbReference>
<dbReference type="EC" id="1.1.1.25" evidence="2 8"/>
<dbReference type="GO" id="GO:0009423">
    <property type="term" value="P:chorismate biosynthetic process"/>
    <property type="evidence" value="ECO:0007669"/>
    <property type="project" value="UniProtKB-UniRule"/>
</dbReference>
<dbReference type="GO" id="GO:0004764">
    <property type="term" value="F:shikimate 3-dehydrogenase (NADP+) activity"/>
    <property type="evidence" value="ECO:0007669"/>
    <property type="project" value="UniProtKB-UniRule"/>
</dbReference>
<dbReference type="OrthoDB" id="9792692at2"/>
<keyword evidence="4 8" id="KW-0521">NADP</keyword>
<comment type="subunit">
    <text evidence="8">Homodimer.</text>
</comment>
<dbReference type="GO" id="GO:0050661">
    <property type="term" value="F:NADP binding"/>
    <property type="evidence" value="ECO:0007669"/>
    <property type="project" value="InterPro"/>
</dbReference>
<dbReference type="CDD" id="cd01065">
    <property type="entry name" value="NAD_bind_Shikimate_DH"/>
    <property type="match status" value="1"/>
</dbReference>
<evidence type="ECO:0000256" key="3">
    <source>
        <dbReference type="ARBA" id="ARBA00022605"/>
    </source>
</evidence>
<dbReference type="HAMAP" id="MF_00222">
    <property type="entry name" value="Shikimate_DH_AroE"/>
    <property type="match status" value="1"/>
</dbReference>
<organism evidence="11 12">
    <name type="scientific">Malonomonas rubra DSM 5091</name>
    <dbReference type="NCBI Taxonomy" id="1122189"/>
    <lineage>
        <taxon>Bacteria</taxon>
        <taxon>Pseudomonadati</taxon>
        <taxon>Thermodesulfobacteriota</taxon>
        <taxon>Desulfuromonadia</taxon>
        <taxon>Desulfuromonadales</taxon>
        <taxon>Geopsychrobacteraceae</taxon>
        <taxon>Malonomonas</taxon>
    </lineage>
</organism>
<accession>A0A1M6MM96</accession>
<dbReference type="InterPro" id="IPR022893">
    <property type="entry name" value="Shikimate_DH_fam"/>
</dbReference>
<feature type="binding site" evidence="8">
    <location>
        <position position="70"/>
    </location>
    <ligand>
        <name>shikimate</name>
        <dbReference type="ChEBI" id="CHEBI:36208"/>
    </ligand>
</feature>
<dbReference type="Pfam" id="PF08501">
    <property type="entry name" value="Shikimate_dh_N"/>
    <property type="match status" value="1"/>
</dbReference>
<dbReference type="AlphaFoldDB" id="A0A1M6MM96"/>
<dbReference type="NCBIfam" id="NF001319">
    <property type="entry name" value="PRK00258.3-3"/>
    <property type="match status" value="1"/>
</dbReference>
<comment type="function">
    <text evidence="8">Involved in the biosynthesis of the chorismate, which leads to the biosynthesis of aromatic amino acids. Catalyzes the reversible NADPH linked reduction of 3-dehydroshikimate (DHSA) to yield shikimate (SA).</text>
</comment>
<feature type="binding site" evidence="8">
    <location>
        <position position="254"/>
    </location>
    <ligand>
        <name>NADP(+)</name>
        <dbReference type="ChEBI" id="CHEBI:58349"/>
    </ligand>
</feature>
<dbReference type="Gene3D" id="3.40.50.10860">
    <property type="entry name" value="Leucine Dehydrogenase, chain A, domain 1"/>
    <property type="match status" value="1"/>
</dbReference>
<feature type="active site" description="Proton acceptor" evidence="8">
    <location>
        <position position="74"/>
    </location>
</feature>
<keyword evidence="12" id="KW-1185">Reference proteome</keyword>
<reference evidence="11 12" key="1">
    <citation type="submission" date="2016-11" db="EMBL/GenBank/DDBJ databases">
        <authorList>
            <person name="Jaros S."/>
            <person name="Januszkiewicz K."/>
            <person name="Wedrychowicz H."/>
        </authorList>
    </citation>
    <scope>NUCLEOTIDE SEQUENCE [LARGE SCALE GENOMIC DNA]</scope>
    <source>
        <strain evidence="11 12">DSM 5091</strain>
    </source>
</reference>